<name>A0ACB8Z686_ARCLA</name>
<keyword evidence="2" id="KW-1185">Reference proteome</keyword>
<dbReference type="Proteomes" id="UP001055879">
    <property type="component" value="Linkage Group LG11"/>
</dbReference>
<dbReference type="EMBL" id="CM042057">
    <property type="protein sequence ID" value="KAI3693053.1"/>
    <property type="molecule type" value="Genomic_DNA"/>
</dbReference>
<reference evidence="1 2" key="2">
    <citation type="journal article" date="2022" name="Mol. Ecol. Resour.">
        <title>The genomes of chicory, endive, great burdock and yacon provide insights into Asteraceae paleo-polyploidization history and plant inulin production.</title>
        <authorList>
            <person name="Fan W."/>
            <person name="Wang S."/>
            <person name="Wang H."/>
            <person name="Wang A."/>
            <person name="Jiang F."/>
            <person name="Liu H."/>
            <person name="Zhao H."/>
            <person name="Xu D."/>
            <person name="Zhang Y."/>
        </authorList>
    </citation>
    <scope>NUCLEOTIDE SEQUENCE [LARGE SCALE GENOMIC DNA]</scope>
    <source>
        <strain evidence="2">cv. Niubang</strain>
    </source>
</reference>
<organism evidence="1 2">
    <name type="scientific">Arctium lappa</name>
    <name type="common">Greater burdock</name>
    <name type="synonym">Lappa major</name>
    <dbReference type="NCBI Taxonomy" id="4217"/>
    <lineage>
        <taxon>Eukaryota</taxon>
        <taxon>Viridiplantae</taxon>
        <taxon>Streptophyta</taxon>
        <taxon>Embryophyta</taxon>
        <taxon>Tracheophyta</taxon>
        <taxon>Spermatophyta</taxon>
        <taxon>Magnoliopsida</taxon>
        <taxon>eudicotyledons</taxon>
        <taxon>Gunneridae</taxon>
        <taxon>Pentapetalae</taxon>
        <taxon>asterids</taxon>
        <taxon>campanulids</taxon>
        <taxon>Asterales</taxon>
        <taxon>Asteraceae</taxon>
        <taxon>Carduoideae</taxon>
        <taxon>Cardueae</taxon>
        <taxon>Arctiinae</taxon>
        <taxon>Arctium</taxon>
    </lineage>
</organism>
<gene>
    <name evidence="1" type="ORF">L6452_32881</name>
</gene>
<protein>
    <submittedName>
        <fullName evidence="1">Uncharacterized protein</fullName>
    </submittedName>
</protein>
<accession>A0ACB8Z686</accession>
<sequence>MSLSVSSSPVHVIHYYPSRRELRTYVLFKNQNHQSPSLIGNGVVCTSPSKSESDRRRLSVVQPNRRPTEDSIVSKLLLTHLQGTFHVDKTVGGRGSKKNNQCKFEDRHGNEEYDLWWIWHCFYTNKNIF</sequence>
<proteinExistence type="predicted"/>
<evidence type="ECO:0000313" key="1">
    <source>
        <dbReference type="EMBL" id="KAI3693053.1"/>
    </source>
</evidence>
<reference evidence="2" key="1">
    <citation type="journal article" date="2022" name="Mol. Ecol. Resour.">
        <title>The genomes of chicory, endive, great burdock and yacon provide insights into Asteraceae palaeo-polyploidization history and plant inulin production.</title>
        <authorList>
            <person name="Fan W."/>
            <person name="Wang S."/>
            <person name="Wang H."/>
            <person name="Wang A."/>
            <person name="Jiang F."/>
            <person name="Liu H."/>
            <person name="Zhao H."/>
            <person name="Xu D."/>
            <person name="Zhang Y."/>
        </authorList>
    </citation>
    <scope>NUCLEOTIDE SEQUENCE [LARGE SCALE GENOMIC DNA]</scope>
    <source>
        <strain evidence="2">cv. Niubang</strain>
    </source>
</reference>
<comment type="caution">
    <text evidence="1">The sequence shown here is derived from an EMBL/GenBank/DDBJ whole genome shotgun (WGS) entry which is preliminary data.</text>
</comment>
<evidence type="ECO:0000313" key="2">
    <source>
        <dbReference type="Proteomes" id="UP001055879"/>
    </source>
</evidence>